<dbReference type="SUPFAM" id="SSF49503">
    <property type="entry name" value="Cupredoxins"/>
    <property type="match status" value="1"/>
</dbReference>
<gene>
    <name evidence="1" type="ORF">Back11_55140</name>
</gene>
<dbReference type="KEGG" id="pbk:Back11_55140"/>
<dbReference type="InterPro" id="IPR028096">
    <property type="entry name" value="EfeO_Cupredoxin"/>
</dbReference>
<evidence type="ECO:0000313" key="2">
    <source>
        <dbReference type="Proteomes" id="UP000275368"/>
    </source>
</evidence>
<dbReference type="RefSeq" id="WP_125664203.1">
    <property type="nucleotide sequence ID" value="NZ_AP019308.1"/>
</dbReference>
<dbReference type="InterPro" id="IPR008972">
    <property type="entry name" value="Cupredoxin"/>
</dbReference>
<protein>
    <submittedName>
        <fullName evidence="1">Uncharacterized protein</fullName>
    </submittedName>
</protein>
<keyword evidence="2" id="KW-1185">Reference proteome</keyword>
<dbReference type="PROSITE" id="PS51257">
    <property type="entry name" value="PROKAR_LIPOPROTEIN"/>
    <property type="match status" value="1"/>
</dbReference>
<proteinExistence type="predicted"/>
<dbReference type="Gene3D" id="2.60.40.420">
    <property type="entry name" value="Cupredoxins - blue copper proteins"/>
    <property type="match status" value="1"/>
</dbReference>
<reference evidence="1 2" key="1">
    <citation type="submission" date="2018-11" db="EMBL/GenBank/DDBJ databases">
        <title>Complete genome sequence of Paenibacillus baekrokdamisoli strain KCTC 33723.</title>
        <authorList>
            <person name="Kang S.W."/>
            <person name="Lee K.C."/>
            <person name="Kim K.K."/>
            <person name="Kim J.S."/>
            <person name="Kim D.S."/>
            <person name="Ko S.H."/>
            <person name="Yang S.H."/>
            <person name="Lee J.S."/>
        </authorList>
    </citation>
    <scope>NUCLEOTIDE SEQUENCE [LARGE SCALE GENOMIC DNA]</scope>
    <source>
        <strain evidence="1 2">KCTC 33723</strain>
    </source>
</reference>
<sequence>MKKQLAIASIALATVLSLSACGSNSTNTAATNANTTTPSNSNTATSNSTGGTEDITITAKNFEFDQKEIHIKKGDKVKLTFKNAAGSHGIEIPDYNVKLTSAGTTEFTADKAGTFEFNCAVMCGGGHSKMTGKIIVE</sequence>
<dbReference type="OrthoDB" id="279535at2"/>
<dbReference type="Proteomes" id="UP000275368">
    <property type="component" value="Chromosome"/>
</dbReference>
<evidence type="ECO:0000313" key="1">
    <source>
        <dbReference type="EMBL" id="BBH24169.1"/>
    </source>
</evidence>
<name>A0A3G9JMB4_9BACL</name>
<dbReference type="AlphaFoldDB" id="A0A3G9JMB4"/>
<dbReference type="EMBL" id="AP019308">
    <property type="protein sequence ID" value="BBH24169.1"/>
    <property type="molecule type" value="Genomic_DNA"/>
</dbReference>
<accession>A0A3G9JMB4</accession>
<dbReference type="Pfam" id="PF13473">
    <property type="entry name" value="Cupredoxin_1"/>
    <property type="match status" value="1"/>
</dbReference>
<organism evidence="1 2">
    <name type="scientific">Paenibacillus baekrokdamisoli</name>
    <dbReference type="NCBI Taxonomy" id="1712516"/>
    <lineage>
        <taxon>Bacteria</taxon>
        <taxon>Bacillati</taxon>
        <taxon>Bacillota</taxon>
        <taxon>Bacilli</taxon>
        <taxon>Bacillales</taxon>
        <taxon>Paenibacillaceae</taxon>
        <taxon>Paenibacillus</taxon>
    </lineage>
</organism>